<evidence type="ECO:0008006" key="5">
    <source>
        <dbReference type="Google" id="ProtNLM"/>
    </source>
</evidence>
<protein>
    <recommendedName>
        <fullName evidence="5">Thiopurine S-methyltransferase</fullName>
    </recommendedName>
</protein>
<evidence type="ECO:0000313" key="4">
    <source>
        <dbReference type="EMBL" id="CAD9485830.1"/>
    </source>
</evidence>
<dbReference type="AlphaFoldDB" id="A0A7S2MIQ3"/>
<dbReference type="InterPro" id="IPR008854">
    <property type="entry name" value="TPMT"/>
</dbReference>
<proteinExistence type="predicted"/>
<dbReference type="PANTHER" id="PTHR10259">
    <property type="entry name" value="THIOPURINE S-METHYLTRANSFERASE"/>
    <property type="match status" value="1"/>
</dbReference>
<reference evidence="4" key="1">
    <citation type="submission" date="2021-01" db="EMBL/GenBank/DDBJ databases">
        <authorList>
            <person name="Corre E."/>
            <person name="Pelletier E."/>
            <person name="Niang G."/>
            <person name="Scheremetjew M."/>
            <person name="Finn R."/>
            <person name="Kale V."/>
            <person name="Holt S."/>
            <person name="Cochrane G."/>
            <person name="Meng A."/>
            <person name="Brown T."/>
            <person name="Cohen L."/>
        </authorList>
    </citation>
    <scope>NUCLEOTIDE SEQUENCE</scope>
    <source>
        <strain evidence="4">CCMP826</strain>
    </source>
</reference>
<dbReference type="EMBL" id="HBGV01007556">
    <property type="protein sequence ID" value="CAD9485830.1"/>
    <property type="molecule type" value="Transcribed_RNA"/>
</dbReference>
<sequence length="244" mass="27495">MTWDNTWNDILDGGHKRWKDVDPNGIKVALGHIQKHLSSAEEKGDDLDDMKVLCPLAGDDPFVHYAWTNGFDVTAIDIVPAALSSLRRQFSSDDSDWTKTTVLDEKTNETSTTVWKHISGRVTLYEGDIFSLRPELHHVFDVVYDKDSFGALTKDLRSRYCQTIADYTKDGAVLYMEVKKKDVGHPGLHHGPPFSVDKADLMEADNFGKKGGSLFRHVESLGEVYDINTPKMMQTGHILRRTAE</sequence>
<evidence type="ECO:0000256" key="1">
    <source>
        <dbReference type="ARBA" id="ARBA00022603"/>
    </source>
</evidence>
<name>A0A7S2MIQ3_9STRA</name>
<accession>A0A7S2MIQ3</accession>
<dbReference type="SUPFAM" id="SSF53335">
    <property type="entry name" value="S-adenosyl-L-methionine-dependent methyltransferases"/>
    <property type="match status" value="1"/>
</dbReference>
<dbReference type="Pfam" id="PF05724">
    <property type="entry name" value="TPMT"/>
    <property type="match status" value="1"/>
</dbReference>
<dbReference type="PANTHER" id="PTHR10259:SF11">
    <property type="entry name" value="THIOPURINE S-METHYLTRANSFERASE"/>
    <property type="match status" value="1"/>
</dbReference>
<dbReference type="Gene3D" id="3.40.50.150">
    <property type="entry name" value="Vaccinia Virus protein VP39"/>
    <property type="match status" value="1"/>
</dbReference>
<gene>
    <name evidence="4" type="ORF">HTAM1171_LOCUS4597</name>
</gene>
<keyword evidence="2" id="KW-0808">Transferase</keyword>
<organism evidence="4">
    <name type="scientific">Helicotheca tamesis</name>
    <dbReference type="NCBI Taxonomy" id="374047"/>
    <lineage>
        <taxon>Eukaryota</taxon>
        <taxon>Sar</taxon>
        <taxon>Stramenopiles</taxon>
        <taxon>Ochrophyta</taxon>
        <taxon>Bacillariophyta</taxon>
        <taxon>Mediophyceae</taxon>
        <taxon>Lithodesmiophycidae</taxon>
        <taxon>Lithodesmiales</taxon>
        <taxon>Lithodesmiaceae</taxon>
        <taxon>Helicotheca</taxon>
    </lineage>
</organism>
<evidence type="ECO:0000256" key="3">
    <source>
        <dbReference type="ARBA" id="ARBA00022691"/>
    </source>
</evidence>
<keyword evidence="1" id="KW-0489">Methyltransferase</keyword>
<dbReference type="GO" id="GO:0032259">
    <property type="term" value="P:methylation"/>
    <property type="evidence" value="ECO:0007669"/>
    <property type="project" value="UniProtKB-KW"/>
</dbReference>
<dbReference type="InterPro" id="IPR029063">
    <property type="entry name" value="SAM-dependent_MTases_sf"/>
</dbReference>
<dbReference type="GO" id="GO:0008119">
    <property type="term" value="F:thiopurine S-methyltransferase activity"/>
    <property type="evidence" value="ECO:0007669"/>
    <property type="project" value="TreeGrafter"/>
</dbReference>
<keyword evidence="3" id="KW-0949">S-adenosyl-L-methionine</keyword>
<evidence type="ECO:0000256" key="2">
    <source>
        <dbReference type="ARBA" id="ARBA00022679"/>
    </source>
</evidence>